<dbReference type="AlphaFoldDB" id="A0AA39KZM3"/>
<feature type="transmembrane region" description="Helical" evidence="2">
    <location>
        <begin position="37"/>
        <end position="58"/>
    </location>
</feature>
<sequence>MFETGRRSAISSSELGLYSDRADRYNRSKYGLVVRKFVIGVMAIVAVILAAIFIYDFASGATAGSKVSQETKHIYMLQNTLKKPMKTSTTPIPKPEVDKLTSSGIQDRSDDEKFSLIDSNDTGDVVENRAIDFNHLPQMKSQSLENFKLRKRLLNVDGSEEPTGEVESKQLFSNHAVVYRVRQMYEHPDVDDEIIEQESRPTPFHFELKTPHPSSFKRLKFPQLTQYRYPHTSRNIQDVIKYLTNNPETSNRGIKFTGVYVNPNKYDTYPDAEQLTANSDRSEMPSATDEIEEGTDEETSQFSIVNHDPFFQYKPKHPADVNLLAPTNLRFSPAVMHRYNNYFEPSTPVYHRPMIINRPPLPIEQNYDNPAAYAGNYAKKRKAKPFSVMLDIYPITDLHDQPPNKKNSRPRLIPNLEEYQDPRKPLTQGRGGRYFPASHVAPAQPIPVIALPATQHGMSEEDEKKQMVFHLNLYPRKKSKFSRNDILQRSETMRPEERQQFMDKVISPLATITKQLTDHSLIEESKVDEYGTPTNLPLTKYQESFLEMPNEKDPMDDEGMKSLKDEIPMNHKKIGEEIAKNTLKYSEKMINEVINIPATTINVDTIEGFQKFADGLVTSN</sequence>
<keyword evidence="2" id="KW-0812">Transmembrane</keyword>
<dbReference type="Proteomes" id="UP001168972">
    <property type="component" value="Unassembled WGS sequence"/>
</dbReference>
<reference evidence="3" key="1">
    <citation type="journal article" date="2023" name="bioRxiv">
        <title>Scaffold-level genome assemblies of two parasitoid biocontrol wasps reveal the parthenogenesis mechanism and an associated novel virus.</title>
        <authorList>
            <person name="Inwood S."/>
            <person name="Skelly J."/>
            <person name="Guhlin J."/>
            <person name="Harrop T."/>
            <person name="Goldson S."/>
            <person name="Dearden P."/>
        </authorList>
    </citation>
    <scope>NUCLEOTIDE SEQUENCE</scope>
    <source>
        <strain evidence="3">Lincoln</strain>
        <tissue evidence="3">Whole body</tissue>
    </source>
</reference>
<gene>
    <name evidence="3" type="ORF">PV327_005343</name>
</gene>
<reference evidence="3" key="2">
    <citation type="submission" date="2023-03" db="EMBL/GenBank/DDBJ databases">
        <authorList>
            <person name="Inwood S.N."/>
            <person name="Skelly J.G."/>
            <person name="Guhlin J."/>
            <person name="Harrop T.W.R."/>
            <person name="Goldson S.G."/>
            <person name="Dearden P.K."/>
        </authorList>
    </citation>
    <scope>NUCLEOTIDE SEQUENCE</scope>
    <source>
        <strain evidence="3">Lincoln</strain>
        <tissue evidence="3">Whole body</tissue>
    </source>
</reference>
<keyword evidence="2" id="KW-1133">Transmembrane helix</keyword>
<evidence type="ECO:0000313" key="4">
    <source>
        <dbReference type="Proteomes" id="UP001168972"/>
    </source>
</evidence>
<dbReference type="EMBL" id="JAQQBR010000003">
    <property type="protein sequence ID" value="KAK0179605.1"/>
    <property type="molecule type" value="Genomic_DNA"/>
</dbReference>
<keyword evidence="2" id="KW-0472">Membrane</keyword>
<accession>A0AA39KZM3</accession>
<protein>
    <submittedName>
        <fullName evidence="3">Uncharacterized protein</fullName>
    </submittedName>
</protein>
<keyword evidence="4" id="KW-1185">Reference proteome</keyword>
<evidence type="ECO:0000256" key="1">
    <source>
        <dbReference type="SAM" id="MobiDB-lite"/>
    </source>
</evidence>
<organism evidence="3 4">
    <name type="scientific">Microctonus hyperodae</name>
    <name type="common">Parasitoid wasp</name>
    <dbReference type="NCBI Taxonomy" id="165561"/>
    <lineage>
        <taxon>Eukaryota</taxon>
        <taxon>Metazoa</taxon>
        <taxon>Ecdysozoa</taxon>
        <taxon>Arthropoda</taxon>
        <taxon>Hexapoda</taxon>
        <taxon>Insecta</taxon>
        <taxon>Pterygota</taxon>
        <taxon>Neoptera</taxon>
        <taxon>Endopterygota</taxon>
        <taxon>Hymenoptera</taxon>
        <taxon>Apocrita</taxon>
        <taxon>Ichneumonoidea</taxon>
        <taxon>Braconidae</taxon>
        <taxon>Euphorinae</taxon>
        <taxon>Microctonus</taxon>
    </lineage>
</organism>
<name>A0AA39KZM3_MICHY</name>
<proteinExistence type="predicted"/>
<feature type="region of interest" description="Disordered" evidence="1">
    <location>
        <begin position="85"/>
        <end position="105"/>
    </location>
</feature>
<evidence type="ECO:0000313" key="3">
    <source>
        <dbReference type="EMBL" id="KAK0179605.1"/>
    </source>
</evidence>
<comment type="caution">
    <text evidence="3">The sequence shown here is derived from an EMBL/GenBank/DDBJ whole genome shotgun (WGS) entry which is preliminary data.</text>
</comment>
<evidence type="ECO:0000256" key="2">
    <source>
        <dbReference type="SAM" id="Phobius"/>
    </source>
</evidence>